<dbReference type="OrthoDB" id="5344254at2759"/>
<evidence type="ECO:0000313" key="2">
    <source>
        <dbReference type="EMBL" id="EHK25892.1"/>
    </source>
</evidence>
<evidence type="ECO:0000313" key="3">
    <source>
        <dbReference type="Proteomes" id="UP000007115"/>
    </source>
</evidence>
<feature type="non-terminal residue" evidence="2">
    <location>
        <position position="1"/>
    </location>
</feature>
<dbReference type="EMBL" id="ABDF02000003">
    <property type="protein sequence ID" value="EHK25892.1"/>
    <property type="molecule type" value="Genomic_DNA"/>
</dbReference>
<feature type="domain" description="Diels-Alderase N-terminal" evidence="1">
    <location>
        <begin position="1"/>
        <end position="164"/>
    </location>
</feature>
<dbReference type="SUPFAM" id="SSF159245">
    <property type="entry name" value="AttH-like"/>
    <property type="match status" value="1"/>
</dbReference>
<organism evidence="2 3">
    <name type="scientific">Hypocrea virens (strain Gv29-8 / FGSC 10586)</name>
    <name type="common">Gliocladium virens</name>
    <name type="synonym">Trichoderma virens</name>
    <dbReference type="NCBI Taxonomy" id="413071"/>
    <lineage>
        <taxon>Eukaryota</taxon>
        <taxon>Fungi</taxon>
        <taxon>Dikarya</taxon>
        <taxon>Ascomycota</taxon>
        <taxon>Pezizomycotina</taxon>
        <taxon>Sordariomycetes</taxon>
        <taxon>Hypocreomycetidae</taxon>
        <taxon>Hypocreales</taxon>
        <taxon>Hypocreaceae</taxon>
        <taxon>Trichoderma</taxon>
    </lineage>
</organism>
<dbReference type="VEuPathDB" id="FungiDB:TRIVIDRAFT_143665"/>
<keyword evidence="3" id="KW-1185">Reference proteome</keyword>
<dbReference type="AlphaFoldDB" id="G9MKA8"/>
<dbReference type="InterPro" id="IPR056402">
    <property type="entry name" value="DA_N"/>
</dbReference>
<evidence type="ECO:0000259" key="1">
    <source>
        <dbReference type="Pfam" id="PF24137"/>
    </source>
</evidence>
<dbReference type="RefSeq" id="XP_013960086.1">
    <property type="nucleotide sequence ID" value="XM_014104611.1"/>
</dbReference>
<reference evidence="2 3" key="1">
    <citation type="journal article" date="2011" name="Genome Biol.">
        <title>Comparative genome sequence analysis underscores mycoparasitism as the ancestral life style of Trichoderma.</title>
        <authorList>
            <person name="Kubicek C.P."/>
            <person name="Herrera-Estrella A."/>
            <person name="Seidl-Seiboth V."/>
            <person name="Martinez D.A."/>
            <person name="Druzhinina I.S."/>
            <person name="Thon M."/>
            <person name="Zeilinger S."/>
            <person name="Casas-Flores S."/>
            <person name="Horwitz B.A."/>
            <person name="Mukherjee P.K."/>
            <person name="Mukherjee M."/>
            <person name="Kredics L."/>
            <person name="Alcaraz L.D."/>
            <person name="Aerts A."/>
            <person name="Antal Z."/>
            <person name="Atanasova L."/>
            <person name="Cervantes-Badillo M.G."/>
            <person name="Challacombe J."/>
            <person name="Chertkov O."/>
            <person name="McCluskey K."/>
            <person name="Coulpier F."/>
            <person name="Deshpande N."/>
            <person name="von Doehren H."/>
            <person name="Ebbole D.J."/>
            <person name="Esquivel-Naranjo E.U."/>
            <person name="Fekete E."/>
            <person name="Flipphi M."/>
            <person name="Glaser F."/>
            <person name="Gomez-Rodriguez E.Y."/>
            <person name="Gruber S."/>
            <person name="Han C."/>
            <person name="Henrissat B."/>
            <person name="Hermosa R."/>
            <person name="Hernandez-Onate M."/>
            <person name="Karaffa L."/>
            <person name="Kosti I."/>
            <person name="Le Crom S."/>
            <person name="Lindquist E."/>
            <person name="Lucas S."/>
            <person name="Luebeck M."/>
            <person name="Luebeck P.S."/>
            <person name="Margeot A."/>
            <person name="Metz B."/>
            <person name="Misra M."/>
            <person name="Nevalainen H."/>
            <person name="Omann M."/>
            <person name="Packer N."/>
            <person name="Perrone G."/>
            <person name="Uresti-Rivera E.E."/>
            <person name="Salamov A."/>
            <person name="Schmoll M."/>
            <person name="Seiboth B."/>
            <person name="Shapiro H."/>
            <person name="Sukno S."/>
            <person name="Tamayo-Ramos J.A."/>
            <person name="Tisch D."/>
            <person name="Wiest A."/>
            <person name="Wilkinson H.H."/>
            <person name="Zhang M."/>
            <person name="Coutinho P.M."/>
            <person name="Kenerley C.M."/>
            <person name="Monte E."/>
            <person name="Baker S.E."/>
            <person name="Grigoriev I.V."/>
        </authorList>
    </citation>
    <scope>NUCLEOTIDE SEQUENCE [LARGE SCALE GENOMIC DNA]</scope>
    <source>
        <strain evidence="3">Gv29-8 / FGSC 10586</strain>
    </source>
</reference>
<gene>
    <name evidence="2" type="ORF">TRIVIDRAFT_143665</name>
</gene>
<name>G9MKA8_HYPVG</name>
<comment type="caution">
    <text evidence="2">The sequence shown here is derived from an EMBL/GenBank/DDBJ whole genome shotgun (WGS) entry which is preliminary data.</text>
</comment>
<dbReference type="HOGENOM" id="CLU_1528749_0_0_1"/>
<dbReference type="STRING" id="413071.G9MKA8"/>
<dbReference type="Pfam" id="PF24137">
    <property type="entry name" value="DA_N"/>
    <property type="match status" value="1"/>
</dbReference>
<dbReference type="GeneID" id="25787888"/>
<dbReference type="InParanoid" id="G9MKA8"/>
<protein>
    <recommendedName>
        <fullName evidence="1">Diels-Alderase N-terminal domain-containing protein</fullName>
    </recommendedName>
</protein>
<proteinExistence type="predicted"/>
<dbReference type="Proteomes" id="UP000007115">
    <property type="component" value="Unassembled WGS sequence"/>
</dbReference>
<sequence>YFDARSASSDANVVFSFYNAGPECLGWFTESNLWFQIQGNFVNGISFGNSYVAAIDAIIANDAKGLAAEWKGSGVSLQATNLDSLLITYTTTMEIPSFGVYGTVTLHSVTPHYRCGLNVAGVSEEILPNIGWANAVPDGYAVVDLVIKDTKLQFRNGIAYHDKNRGTAPLAENLET</sequence>
<accession>G9MKA8</accession>